<sequence length="1146" mass="129389">MLSGFFQNQASTSGTLPSNTIPNPKGEMKAITTRSGVAYEGPSIPTNPSPKKVVERETEETTDKEQTNFQGSTAHIPPPVNPIPIPEPDVPKTLPKPNIPYPSRRNDQKSRDKASNQMEKIFQIFQDLRFDISFADALLLMPRFAPTIKSLLMNKEKLLELAKIPLNENCSAMLLKKLPEKLGDPGKFLIPCNFPGMDVCHALADLGASINLMPLSFWKKLSLPDLTPTRMTLELADRSITHPKGLAEDVYVKVGKFHFPIDFVIVDFEADPRVPLILRRSFLRTGRALIDVYREEITLWVDNEAVTINLDQTTRYSSTNDKLVNRIDIIDAVCEEYALELLVFSNSSGGNPTPTSEPFTFEFILEEIEAYLKDDSISPEIDHADYDPEEDICLIEKLLNNDPFQLPLMDLKQSEVTEAKSSIEEPSELELKDLPSHLEYACLEENNKLPVIIAKGLKNDEKDTLLKILRTRRKLLQHAVWNFRVPRNAIGLCLCSGTFHRWYDGHIPDMIEKTMEVFMGNVLNWEKCHFMCKEGIVLGHKISKAGIEVDHAKVDVIAKLPHPTTVKGVRSFLGHAVLGQRKMKHFQPIHYASKTMTEAQIHYTTMEKEMLSVVYAFEKFQPYLVLSKSIVYTDHSALKYLMNKQDAKPRQGKISQRDEMPKNAIQVCEIFECKGIDFHGSISPSSQEEMNTILIAVDYLSKWVEAKALPTNDARVVVKFLKSLFARFGKPRAIISDHGTHFCNDQFAKVMSKYGVTHRLATTYHPQTSGQVEVSNRGLKRILERTVGENRASWSDKLDEALWAFRTAFKTPIGMDKAKITRKRLKPGKHEHKNGRAHKKPEGRYLRAEKTIQGVKYMVAELNIIHKPSLVNSIKGMTRRHKESTRECGIYTRSTLRRSTKVSQSRIATLAIRLNGRRAYNGRALMDFYWLISDKPELLISSFEHFSFCSAEALWIMVIACLEKSHKGTADWFLDGLVLLFRAKYSLNSKAFRVFNSRTRIVEENLHIRFSGELPPNAVGRGTRLAFDIDALTKTMNYEPIVAGTQSNGFTGIKASDNAGQARKETEPSSHDDGSKPSSDDGKKVDEDPRKDSKCNDQEKKGNVNSTNNVNAASINEVNAIGGKTSIELPFDPNMPALEDYSIFDS</sequence>
<dbReference type="Gene3D" id="3.30.420.10">
    <property type="entry name" value="Ribonuclease H-like superfamily/Ribonuclease H"/>
    <property type="match status" value="1"/>
</dbReference>
<dbReference type="EMBL" id="BQNB010011840">
    <property type="protein sequence ID" value="GJS95846.1"/>
    <property type="molecule type" value="Genomic_DNA"/>
</dbReference>
<keyword evidence="4" id="KW-0255">Endonuclease</keyword>
<reference evidence="9" key="2">
    <citation type="submission" date="2022-01" db="EMBL/GenBank/DDBJ databases">
        <authorList>
            <person name="Yamashiro T."/>
            <person name="Shiraishi A."/>
            <person name="Satake H."/>
            <person name="Nakayama K."/>
        </authorList>
    </citation>
    <scope>NUCLEOTIDE SEQUENCE</scope>
</reference>
<dbReference type="CDD" id="cd09274">
    <property type="entry name" value="RNase_HI_RT_Ty3"/>
    <property type="match status" value="1"/>
</dbReference>
<evidence type="ECO:0000256" key="6">
    <source>
        <dbReference type="ARBA" id="ARBA00022918"/>
    </source>
</evidence>
<feature type="domain" description="Integrase catalytic" evidence="8">
    <location>
        <begin position="657"/>
        <end position="830"/>
    </location>
</feature>
<evidence type="ECO:0000256" key="5">
    <source>
        <dbReference type="ARBA" id="ARBA00022801"/>
    </source>
</evidence>
<dbReference type="InterPro" id="IPR036397">
    <property type="entry name" value="RNaseH_sf"/>
</dbReference>
<evidence type="ECO:0000256" key="3">
    <source>
        <dbReference type="ARBA" id="ARBA00022722"/>
    </source>
</evidence>
<feature type="compositionally biased region" description="Basic and acidic residues" evidence="7">
    <location>
        <begin position="104"/>
        <end position="114"/>
    </location>
</feature>
<keyword evidence="10" id="KW-1185">Reference proteome</keyword>
<feature type="region of interest" description="Disordered" evidence="7">
    <location>
        <begin position="1049"/>
        <end position="1112"/>
    </location>
</feature>
<feature type="compositionally biased region" description="Basic and acidic residues" evidence="7">
    <location>
        <begin position="1062"/>
        <end position="1102"/>
    </location>
</feature>
<dbReference type="InterPro" id="IPR021109">
    <property type="entry name" value="Peptidase_aspartic_dom_sf"/>
</dbReference>
<evidence type="ECO:0000256" key="2">
    <source>
        <dbReference type="ARBA" id="ARBA00022695"/>
    </source>
</evidence>
<keyword evidence="3" id="KW-0540">Nuclease</keyword>
<dbReference type="Pfam" id="PF00665">
    <property type="entry name" value="rve"/>
    <property type="match status" value="1"/>
</dbReference>
<dbReference type="PROSITE" id="PS50994">
    <property type="entry name" value="INTEGRASE"/>
    <property type="match status" value="1"/>
</dbReference>
<name>A0ABQ5A2C5_9ASTR</name>
<reference evidence="9" key="1">
    <citation type="journal article" date="2022" name="Int. J. Mol. Sci.">
        <title>Draft Genome of Tanacetum Coccineum: Genomic Comparison of Closely Related Tanacetum-Family Plants.</title>
        <authorList>
            <person name="Yamashiro T."/>
            <person name="Shiraishi A."/>
            <person name="Nakayama K."/>
            <person name="Satake H."/>
        </authorList>
    </citation>
    <scope>NUCLEOTIDE SEQUENCE</scope>
</reference>
<dbReference type="InterPro" id="IPR041373">
    <property type="entry name" value="RT_RNaseH"/>
</dbReference>
<keyword evidence="5" id="KW-0378">Hydrolase</keyword>
<keyword evidence="2" id="KW-0548">Nucleotidyltransferase</keyword>
<protein>
    <submittedName>
        <fullName evidence="9">Reverse transcriptase domain-containing protein</fullName>
    </submittedName>
</protein>
<dbReference type="InterPro" id="IPR050951">
    <property type="entry name" value="Retrovirus_Pol_polyprotein"/>
</dbReference>
<dbReference type="SUPFAM" id="SSF53098">
    <property type="entry name" value="Ribonuclease H-like"/>
    <property type="match status" value="1"/>
</dbReference>
<dbReference type="InterPro" id="IPR043502">
    <property type="entry name" value="DNA/RNA_pol_sf"/>
</dbReference>
<dbReference type="InterPro" id="IPR012337">
    <property type="entry name" value="RNaseH-like_sf"/>
</dbReference>
<feature type="region of interest" description="Disordered" evidence="7">
    <location>
        <begin position="1125"/>
        <end position="1146"/>
    </location>
</feature>
<evidence type="ECO:0000256" key="7">
    <source>
        <dbReference type="SAM" id="MobiDB-lite"/>
    </source>
</evidence>
<dbReference type="Proteomes" id="UP001151760">
    <property type="component" value="Unassembled WGS sequence"/>
</dbReference>
<dbReference type="InterPro" id="IPR001584">
    <property type="entry name" value="Integrase_cat-core"/>
</dbReference>
<dbReference type="PANTHER" id="PTHR37984:SF5">
    <property type="entry name" value="PROTEIN NYNRIN-LIKE"/>
    <property type="match status" value="1"/>
</dbReference>
<dbReference type="CDD" id="cd00303">
    <property type="entry name" value="retropepsin_like"/>
    <property type="match status" value="1"/>
</dbReference>
<feature type="compositionally biased region" description="Polar residues" evidence="7">
    <location>
        <begin position="1"/>
        <end position="22"/>
    </location>
</feature>
<evidence type="ECO:0000256" key="1">
    <source>
        <dbReference type="ARBA" id="ARBA00022679"/>
    </source>
</evidence>
<dbReference type="Gene3D" id="2.40.70.10">
    <property type="entry name" value="Acid Proteases"/>
    <property type="match status" value="1"/>
</dbReference>
<keyword evidence="1" id="KW-0808">Transferase</keyword>
<dbReference type="PANTHER" id="PTHR37984">
    <property type="entry name" value="PROTEIN CBG26694"/>
    <property type="match status" value="1"/>
</dbReference>
<dbReference type="SUPFAM" id="SSF56672">
    <property type="entry name" value="DNA/RNA polymerases"/>
    <property type="match status" value="1"/>
</dbReference>
<keyword evidence="6 9" id="KW-0695">RNA-directed DNA polymerase</keyword>
<feature type="region of interest" description="Disordered" evidence="7">
    <location>
        <begin position="1"/>
        <end position="115"/>
    </location>
</feature>
<comment type="caution">
    <text evidence="9">The sequence shown here is derived from an EMBL/GenBank/DDBJ whole genome shotgun (WGS) entry which is preliminary data.</text>
</comment>
<feature type="compositionally biased region" description="Pro residues" evidence="7">
    <location>
        <begin position="76"/>
        <end position="88"/>
    </location>
</feature>
<evidence type="ECO:0000256" key="4">
    <source>
        <dbReference type="ARBA" id="ARBA00022759"/>
    </source>
</evidence>
<dbReference type="GO" id="GO:0003964">
    <property type="term" value="F:RNA-directed DNA polymerase activity"/>
    <property type="evidence" value="ECO:0007669"/>
    <property type="project" value="UniProtKB-KW"/>
</dbReference>
<evidence type="ECO:0000313" key="9">
    <source>
        <dbReference type="EMBL" id="GJS95846.1"/>
    </source>
</evidence>
<evidence type="ECO:0000259" key="8">
    <source>
        <dbReference type="PROSITE" id="PS50994"/>
    </source>
</evidence>
<accession>A0ABQ5A2C5</accession>
<feature type="compositionally biased region" description="Basic and acidic residues" evidence="7">
    <location>
        <begin position="52"/>
        <end position="66"/>
    </location>
</feature>
<organism evidence="9 10">
    <name type="scientific">Tanacetum coccineum</name>
    <dbReference type="NCBI Taxonomy" id="301880"/>
    <lineage>
        <taxon>Eukaryota</taxon>
        <taxon>Viridiplantae</taxon>
        <taxon>Streptophyta</taxon>
        <taxon>Embryophyta</taxon>
        <taxon>Tracheophyta</taxon>
        <taxon>Spermatophyta</taxon>
        <taxon>Magnoliopsida</taxon>
        <taxon>eudicotyledons</taxon>
        <taxon>Gunneridae</taxon>
        <taxon>Pentapetalae</taxon>
        <taxon>asterids</taxon>
        <taxon>campanulids</taxon>
        <taxon>Asterales</taxon>
        <taxon>Asteraceae</taxon>
        <taxon>Asteroideae</taxon>
        <taxon>Anthemideae</taxon>
        <taxon>Anthemidinae</taxon>
        <taxon>Tanacetum</taxon>
    </lineage>
</organism>
<feature type="compositionally biased region" description="Low complexity" evidence="7">
    <location>
        <begin position="1103"/>
        <end position="1112"/>
    </location>
</feature>
<evidence type="ECO:0000313" key="10">
    <source>
        <dbReference type="Proteomes" id="UP001151760"/>
    </source>
</evidence>
<gene>
    <name evidence="9" type="ORF">Tco_0802814</name>
</gene>
<dbReference type="Pfam" id="PF17917">
    <property type="entry name" value="RT_RNaseH"/>
    <property type="match status" value="1"/>
</dbReference>
<proteinExistence type="predicted"/>